<dbReference type="InterPro" id="IPR029057">
    <property type="entry name" value="PRTase-like"/>
</dbReference>
<evidence type="ECO:0000256" key="2">
    <source>
        <dbReference type="ARBA" id="ARBA00004496"/>
    </source>
</evidence>
<accession>A0A3D9FBQ2</accession>
<comment type="pathway">
    <text evidence="3 11">Purine metabolism; AMP biosynthesis via salvage pathway; AMP from adenine: step 1/1.</text>
</comment>
<keyword evidence="10 11" id="KW-0660">Purine salvage</keyword>
<dbReference type="NCBIfam" id="NF002636">
    <property type="entry name" value="PRK02304.1-5"/>
    <property type="match status" value="1"/>
</dbReference>
<evidence type="ECO:0000256" key="10">
    <source>
        <dbReference type="ARBA" id="ARBA00022726"/>
    </source>
</evidence>
<dbReference type="Pfam" id="PF00156">
    <property type="entry name" value="Pribosyltran"/>
    <property type="match status" value="1"/>
</dbReference>
<gene>
    <name evidence="11" type="primary">apt</name>
    <name evidence="13" type="ORF">DFR46_0231</name>
</gene>
<evidence type="ECO:0000256" key="4">
    <source>
        <dbReference type="ARBA" id="ARBA00008391"/>
    </source>
</evidence>
<dbReference type="UniPathway" id="UPA00588">
    <property type="reaction ID" value="UER00646"/>
</dbReference>
<dbReference type="GO" id="GO:0003999">
    <property type="term" value="F:adenine phosphoribosyltransferase activity"/>
    <property type="evidence" value="ECO:0007669"/>
    <property type="project" value="UniProtKB-UniRule"/>
</dbReference>
<evidence type="ECO:0000313" key="13">
    <source>
        <dbReference type="EMBL" id="RED15244.1"/>
    </source>
</evidence>
<dbReference type="InterPro" id="IPR000836">
    <property type="entry name" value="PRTase_dom"/>
</dbReference>
<comment type="function">
    <text evidence="11">Catalyzes a salvage reaction resulting in the formation of AMP, that is energically less costly than de novo synthesis.</text>
</comment>
<dbReference type="InterPro" id="IPR005764">
    <property type="entry name" value="Ade_phspho_trans"/>
</dbReference>
<comment type="catalytic activity">
    <reaction evidence="1 11">
        <text>AMP + diphosphate = 5-phospho-alpha-D-ribose 1-diphosphate + adenine</text>
        <dbReference type="Rhea" id="RHEA:16609"/>
        <dbReference type="ChEBI" id="CHEBI:16708"/>
        <dbReference type="ChEBI" id="CHEBI:33019"/>
        <dbReference type="ChEBI" id="CHEBI:58017"/>
        <dbReference type="ChEBI" id="CHEBI:456215"/>
        <dbReference type="EC" id="2.4.2.7"/>
    </reaction>
</comment>
<dbReference type="GO" id="GO:0006166">
    <property type="term" value="P:purine ribonucleoside salvage"/>
    <property type="evidence" value="ECO:0007669"/>
    <property type="project" value="UniProtKB-UniRule"/>
</dbReference>
<evidence type="ECO:0000313" key="14">
    <source>
        <dbReference type="Proteomes" id="UP000256310"/>
    </source>
</evidence>
<reference evidence="13 14" key="1">
    <citation type="submission" date="2018-07" db="EMBL/GenBank/DDBJ databases">
        <title>Genomic Encyclopedia of Type Strains, Phase IV (KMG-IV): sequencing the most valuable type-strain genomes for metagenomic binning, comparative biology and taxonomic classification.</title>
        <authorList>
            <person name="Goeker M."/>
        </authorList>
    </citation>
    <scope>NUCLEOTIDE SEQUENCE [LARGE SCALE GENOMIC DNA]</scope>
    <source>
        <strain evidence="13 14">DSM 26725</strain>
    </source>
</reference>
<evidence type="ECO:0000256" key="11">
    <source>
        <dbReference type="HAMAP-Rule" id="MF_00004"/>
    </source>
</evidence>
<comment type="caution">
    <text evidence="13">The sequence shown here is derived from an EMBL/GenBank/DDBJ whole genome shotgun (WGS) entry which is preliminary data.</text>
</comment>
<evidence type="ECO:0000256" key="7">
    <source>
        <dbReference type="ARBA" id="ARBA00022490"/>
    </source>
</evidence>
<dbReference type="GO" id="GO:0006168">
    <property type="term" value="P:adenine salvage"/>
    <property type="evidence" value="ECO:0007669"/>
    <property type="project" value="InterPro"/>
</dbReference>
<comment type="similarity">
    <text evidence="4 11">Belongs to the purine/pyrimidine phosphoribosyltransferase family.</text>
</comment>
<evidence type="ECO:0000256" key="1">
    <source>
        <dbReference type="ARBA" id="ARBA00000868"/>
    </source>
</evidence>
<evidence type="ECO:0000256" key="8">
    <source>
        <dbReference type="ARBA" id="ARBA00022676"/>
    </source>
</evidence>
<comment type="subcellular location">
    <subcellularLocation>
        <location evidence="2 11">Cytoplasm</location>
    </subcellularLocation>
</comment>
<evidence type="ECO:0000259" key="12">
    <source>
        <dbReference type="Pfam" id="PF00156"/>
    </source>
</evidence>
<dbReference type="InterPro" id="IPR050120">
    <property type="entry name" value="Adenine_PRTase"/>
</dbReference>
<keyword evidence="9 11" id="KW-0808">Transferase</keyword>
<evidence type="ECO:0000256" key="9">
    <source>
        <dbReference type="ARBA" id="ARBA00022679"/>
    </source>
</evidence>
<keyword evidence="8 11" id="KW-0328">Glycosyltransferase</keyword>
<dbReference type="PANTHER" id="PTHR11776">
    <property type="entry name" value="ADENINE PHOSPHORIBOSYLTRANSFERASE"/>
    <property type="match status" value="1"/>
</dbReference>
<keyword evidence="7 11" id="KW-0963">Cytoplasm</keyword>
<dbReference type="EC" id="2.4.2.7" evidence="6 11"/>
<evidence type="ECO:0000256" key="6">
    <source>
        <dbReference type="ARBA" id="ARBA00011893"/>
    </source>
</evidence>
<dbReference type="FunFam" id="3.40.50.2020:FF:000021">
    <property type="entry name" value="Adenine phosphoribosyltransferase"/>
    <property type="match status" value="1"/>
</dbReference>
<dbReference type="GO" id="GO:0044209">
    <property type="term" value="P:AMP salvage"/>
    <property type="evidence" value="ECO:0007669"/>
    <property type="project" value="UniProtKB-UniRule"/>
</dbReference>
<dbReference type="SUPFAM" id="SSF53271">
    <property type="entry name" value="PRTase-like"/>
    <property type="match status" value="1"/>
</dbReference>
<dbReference type="HAMAP" id="MF_00004">
    <property type="entry name" value="Aden_phosphoribosyltr"/>
    <property type="match status" value="1"/>
</dbReference>
<dbReference type="NCBIfam" id="TIGR01090">
    <property type="entry name" value="apt"/>
    <property type="match status" value="1"/>
</dbReference>
<dbReference type="Proteomes" id="UP000256310">
    <property type="component" value="Unassembled WGS sequence"/>
</dbReference>
<dbReference type="RefSeq" id="WP_245953586.1">
    <property type="nucleotide sequence ID" value="NZ_QRDP01000004.1"/>
</dbReference>
<organism evidence="13 14">
    <name type="scientific">Parasphingopyxis lamellibrachiae</name>
    <dbReference type="NCBI Taxonomy" id="680125"/>
    <lineage>
        <taxon>Bacteria</taxon>
        <taxon>Pseudomonadati</taxon>
        <taxon>Pseudomonadota</taxon>
        <taxon>Alphaproteobacteria</taxon>
        <taxon>Sphingomonadales</taxon>
        <taxon>Sphingomonadaceae</taxon>
        <taxon>Parasphingopyxis</taxon>
    </lineage>
</organism>
<proteinExistence type="inferred from homology"/>
<dbReference type="Gene3D" id="3.40.50.2020">
    <property type="match status" value="1"/>
</dbReference>
<sequence length="182" mass="19004">MSGGAERNADLKALIRTIPDFPKPGIQFRDITTLLLDPGGFATVVERMAAMVDGPIDAIAGVEARGFIFGAALARELGSGLVLVRKRGKLPGKTLTEDYALEYGSDSLEMHHDAIPQGARILLIDDLLATGGTAHAAVRLLRGAGASVGQSLFVIDLPDLGGAARLREAGVSVEALVEFEGD</sequence>
<dbReference type="GO" id="GO:0005737">
    <property type="term" value="C:cytoplasm"/>
    <property type="evidence" value="ECO:0007669"/>
    <property type="project" value="UniProtKB-SubCell"/>
</dbReference>
<dbReference type="PANTHER" id="PTHR11776:SF7">
    <property type="entry name" value="PHOSPHORIBOSYLTRANSFERASE DOMAIN-CONTAINING PROTEIN"/>
    <property type="match status" value="1"/>
</dbReference>
<evidence type="ECO:0000256" key="5">
    <source>
        <dbReference type="ARBA" id="ARBA00011738"/>
    </source>
</evidence>
<name>A0A3D9FBQ2_9SPHN</name>
<evidence type="ECO:0000256" key="3">
    <source>
        <dbReference type="ARBA" id="ARBA00004659"/>
    </source>
</evidence>
<dbReference type="NCBIfam" id="NF002634">
    <property type="entry name" value="PRK02304.1-3"/>
    <property type="match status" value="1"/>
</dbReference>
<protein>
    <recommendedName>
        <fullName evidence="6 11">Adenine phosphoribosyltransferase</fullName>
        <shortName evidence="11">APRT</shortName>
        <ecNumber evidence="6 11">2.4.2.7</ecNumber>
    </recommendedName>
</protein>
<comment type="subunit">
    <text evidence="5 11">Homodimer.</text>
</comment>
<keyword evidence="14" id="KW-1185">Reference proteome</keyword>
<dbReference type="CDD" id="cd06223">
    <property type="entry name" value="PRTases_typeI"/>
    <property type="match status" value="1"/>
</dbReference>
<feature type="domain" description="Phosphoribosyltransferase" evidence="12">
    <location>
        <begin position="49"/>
        <end position="147"/>
    </location>
</feature>
<dbReference type="AlphaFoldDB" id="A0A3D9FBQ2"/>
<dbReference type="EMBL" id="QRDP01000004">
    <property type="protein sequence ID" value="RED15244.1"/>
    <property type="molecule type" value="Genomic_DNA"/>
</dbReference>